<evidence type="ECO:0000313" key="2">
    <source>
        <dbReference type="Proteomes" id="UP000703893"/>
    </source>
</evidence>
<sequence>MVAAVAIGGLLPVAADALGNERNGIALVVGPDRTGFATALRAALKESGRFSLVAKAPPGLRAKPPALMPDPPITVPQRNLIKGRTTARWLLFLNIGKRNETIEEYGQQVATYSIDVLARTFDIDMGDYSQLMNLTSRDPYELAAQTMKYLRVAYPLQGNVTAVRDGTIYLDLGKKDGVDRGSYFVIRRRGNAQREKVGTVLITSSSDWYAVGEVNEQVLGKRVQAGDAAVEDASAILAQP</sequence>
<dbReference type="Proteomes" id="UP000703893">
    <property type="component" value="Unassembled WGS sequence"/>
</dbReference>
<organism evidence="1 2">
    <name type="scientific">Candidatus Tanganyikabacteria bacterium</name>
    <dbReference type="NCBI Taxonomy" id="2961651"/>
    <lineage>
        <taxon>Bacteria</taxon>
        <taxon>Bacillati</taxon>
        <taxon>Candidatus Sericytochromatia</taxon>
        <taxon>Candidatus Tanganyikabacteria</taxon>
    </lineage>
</organism>
<gene>
    <name evidence="1" type="ORF">FJZ00_03015</name>
</gene>
<evidence type="ECO:0000313" key="1">
    <source>
        <dbReference type="EMBL" id="MBM3274098.1"/>
    </source>
</evidence>
<protein>
    <submittedName>
        <fullName evidence="1">Uncharacterized protein</fullName>
    </submittedName>
</protein>
<dbReference type="AlphaFoldDB" id="A0A938BMA9"/>
<proteinExistence type="predicted"/>
<reference evidence="1 2" key="1">
    <citation type="submission" date="2019-03" db="EMBL/GenBank/DDBJ databases">
        <title>Lake Tanganyika Metagenome-Assembled Genomes (MAGs).</title>
        <authorList>
            <person name="Tran P."/>
        </authorList>
    </citation>
    <scope>NUCLEOTIDE SEQUENCE [LARGE SCALE GENOMIC DNA]</scope>
    <source>
        <strain evidence="1">K_DeepCast_65m_m2_236</strain>
    </source>
</reference>
<dbReference type="EMBL" id="VGJX01000120">
    <property type="protein sequence ID" value="MBM3274098.1"/>
    <property type="molecule type" value="Genomic_DNA"/>
</dbReference>
<accession>A0A938BMA9</accession>
<name>A0A938BMA9_9BACT</name>
<comment type="caution">
    <text evidence="1">The sequence shown here is derived from an EMBL/GenBank/DDBJ whole genome shotgun (WGS) entry which is preliminary data.</text>
</comment>